<evidence type="ECO:0000313" key="2">
    <source>
        <dbReference type="EMBL" id="KPX05034.1"/>
    </source>
</evidence>
<evidence type="ECO:0000313" key="3">
    <source>
        <dbReference type="Proteomes" id="UP000051335"/>
    </source>
</evidence>
<comment type="caution">
    <text evidence="2">The sequence shown here is derived from an EMBL/GenBank/DDBJ whole genome shotgun (WGS) entry which is preliminary data.</text>
</comment>
<name>A0A0P9SYW6_9PSED</name>
<keyword evidence="3" id="KW-1185">Reference proteome</keyword>
<protein>
    <submittedName>
        <fullName evidence="2">Uncharacterized protein</fullName>
    </submittedName>
</protein>
<feature type="signal peptide" evidence="1">
    <location>
        <begin position="1"/>
        <end position="22"/>
    </location>
</feature>
<feature type="chain" id="PRO_5006168571" evidence="1">
    <location>
        <begin position="23"/>
        <end position="58"/>
    </location>
</feature>
<dbReference type="AlphaFoldDB" id="A0A0P9SYW6"/>
<sequence length="58" mass="5464">MALAAMTAFAAMVASAATTASAAIEVTVAGMTTVGVADGMAVIMDEAGAAMVVVGIDS</sequence>
<dbReference type="EMBL" id="LJQC01000264">
    <property type="protein sequence ID" value="KPX05034.1"/>
    <property type="molecule type" value="Genomic_DNA"/>
</dbReference>
<accession>A0A0P9SYW6</accession>
<keyword evidence="1" id="KW-0732">Signal</keyword>
<dbReference type="PATRIC" id="fig|317659.3.peg.963"/>
<reference evidence="2 3" key="1">
    <citation type="submission" date="2015-09" db="EMBL/GenBank/DDBJ databases">
        <title>Genome announcement of multiple Pseudomonas syringae strains.</title>
        <authorList>
            <person name="Thakur S."/>
            <person name="Wang P.W."/>
            <person name="Gong Y."/>
            <person name="Weir B.S."/>
            <person name="Guttman D.S."/>
        </authorList>
    </citation>
    <scope>NUCLEOTIDE SEQUENCE [LARGE SCALE GENOMIC DNA]</scope>
    <source>
        <strain evidence="2 3">ICMP17001</strain>
    </source>
</reference>
<dbReference type="Proteomes" id="UP000051335">
    <property type="component" value="Unassembled WGS sequence"/>
</dbReference>
<organism evidence="2 3">
    <name type="scientific">Pseudomonas syringae pv. coryli</name>
    <dbReference type="NCBI Taxonomy" id="317659"/>
    <lineage>
        <taxon>Bacteria</taxon>
        <taxon>Pseudomonadati</taxon>
        <taxon>Pseudomonadota</taxon>
        <taxon>Gammaproteobacteria</taxon>
        <taxon>Pseudomonadales</taxon>
        <taxon>Pseudomonadaceae</taxon>
        <taxon>Pseudomonas</taxon>
    </lineage>
</organism>
<evidence type="ECO:0000256" key="1">
    <source>
        <dbReference type="SAM" id="SignalP"/>
    </source>
</evidence>
<proteinExistence type="predicted"/>
<gene>
    <name evidence="2" type="ORF">ALO75_200001</name>
</gene>